<evidence type="ECO:0000256" key="10">
    <source>
        <dbReference type="ARBA" id="ARBA00023136"/>
    </source>
</evidence>
<gene>
    <name evidence="12" type="ORF">V3330_09405</name>
</gene>
<sequence length="330" mass="36634">MNEEANTPVIEGLVCAYDLDGFGGASPLAWDALGGATPDGRVRWIHLDFTHTRARQWLRTESGIPDTVVEAMLEEDIRPRSLQHGNGVLTILRGVNMNAGSPVEDMVSIRLWLEPGRIISTRRRRLKAVRRIRAELADGKGPTGPADFLLTLLDYLGERIGEVVDTIDESIESAELAMEASRAKTYRGEFGQLRRKTALIRRYLAPQREALDRLSRMQSPLFEPHDSIALMEATNQMTLLVEDLDLARERAMVAQEEILSVLATEQNTKMYLLSLVAAVFLPLSFLTGLMGMNVAGLPGTENPASFTILAVVMVAIGVGILWLFRLKKWL</sequence>
<dbReference type="PANTHER" id="PTHR46494:SF3">
    <property type="entry name" value="ZINC TRANSPORT PROTEIN ZNTB"/>
    <property type="match status" value="1"/>
</dbReference>
<keyword evidence="7" id="KW-0862">Zinc</keyword>
<keyword evidence="13" id="KW-1185">Reference proteome</keyword>
<dbReference type="EMBL" id="JAZHOG010000005">
    <property type="protein sequence ID" value="MEJ8567839.1"/>
    <property type="molecule type" value="Genomic_DNA"/>
</dbReference>
<proteinExistence type="inferred from homology"/>
<dbReference type="SUPFAM" id="SSF143865">
    <property type="entry name" value="CorA soluble domain-like"/>
    <property type="match status" value="1"/>
</dbReference>
<evidence type="ECO:0000256" key="11">
    <source>
        <dbReference type="SAM" id="Phobius"/>
    </source>
</evidence>
<dbReference type="InterPro" id="IPR045861">
    <property type="entry name" value="CorA_cytoplasmic_dom"/>
</dbReference>
<evidence type="ECO:0000256" key="4">
    <source>
        <dbReference type="ARBA" id="ARBA00022475"/>
    </source>
</evidence>
<dbReference type="InterPro" id="IPR045863">
    <property type="entry name" value="CorA_TM1_TM2"/>
</dbReference>
<evidence type="ECO:0000256" key="9">
    <source>
        <dbReference type="ARBA" id="ARBA00023065"/>
    </source>
</evidence>
<evidence type="ECO:0000313" key="12">
    <source>
        <dbReference type="EMBL" id="MEJ8567839.1"/>
    </source>
</evidence>
<dbReference type="Gene3D" id="1.20.58.340">
    <property type="entry name" value="Magnesium transport protein CorA, transmembrane region"/>
    <property type="match status" value="2"/>
</dbReference>
<dbReference type="Pfam" id="PF01544">
    <property type="entry name" value="CorA"/>
    <property type="match status" value="1"/>
</dbReference>
<reference evidence="12 13" key="1">
    <citation type="submission" date="2024-02" db="EMBL/GenBank/DDBJ databases">
        <title>A novel Wenzhouxiangellaceae bacterium, isolated from coastal sediments.</title>
        <authorList>
            <person name="Du Z.-J."/>
            <person name="Ye Y.-Q."/>
            <person name="Zhang X.-Y."/>
        </authorList>
    </citation>
    <scope>NUCLEOTIDE SEQUENCE [LARGE SCALE GENOMIC DNA]</scope>
    <source>
        <strain evidence="12 13">CH-27</strain>
    </source>
</reference>
<evidence type="ECO:0000256" key="6">
    <source>
        <dbReference type="ARBA" id="ARBA00022692"/>
    </source>
</evidence>
<organism evidence="12 13">
    <name type="scientific">Elongatibacter sediminis</name>
    <dbReference type="NCBI Taxonomy" id="3119006"/>
    <lineage>
        <taxon>Bacteria</taxon>
        <taxon>Pseudomonadati</taxon>
        <taxon>Pseudomonadota</taxon>
        <taxon>Gammaproteobacteria</taxon>
        <taxon>Chromatiales</taxon>
        <taxon>Wenzhouxiangellaceae</taxon>
        <taxon>Elongatibacter</taxon>
    </lineage>
</organism>
<comment type="subcellular location">
    <subcellularLocation>
        <location evidence="1">Cell membrane</location>
        <topology evidence="1">Multi-pass membrane protein</topology>
    </subcellularLocation>
</comment>
<evidence type="ECO:0000256" key="1">
    <source>
        <dbReference type="ARBA" id="ARBA00004651"/>
    </source>
</evidence>
<keyword evidence="3" id="KW-0813">Transport</keyword>
<dbReference type="InterPro" id="IPR002523">
    <property type="entry name" value="MgTranspt_CorA/ZnTranspt_ZntB"/>
</dbReference>
<dbReference type="CDD" id="cd12833">
    <property type="entry name" value="ZntB-like_1"/>
    <property type="match status" value="1"/>
</dbReference>
<feature type="transmembrane region" description="Helical" evidence="11">
    <location>
        <begin position="270"/>
        <end position="292"/>
    </location>
</feature>
<keyword evidence="5" id="KW-0997">Cell inner membrane</keyword>
<protein>
    <submittedName>
        <fullName evidence="12">Zinc transporter ZntB</fullName>
    </submittedName>
</protein>
<evidence type="ECO:0000256" key="2">
    <source>
        <dbReference type="ARBA" id="ARBA00009765"/>
    </source>
</evidence>
<dbReference type="GO" id="GO:0005886">
    <property type="term" value="C:plasma membrane"/>
    <property type="evidence" value="ECO:0007669"/>
    <property type="project" value="UniProtKB-SubCell"/>
</dbReference>
<dbReference type="AlphaFoldDB" id="A0AAW9R6Q9"/>
<keyword evidence="10 11" id="KW-0472">Membrane</keyword>
<comment type="similarity">
    <text evidence="2">Belongs to the CorA metal ion transporter (MIT) (TC 1.A.35) family.</text>
</comment>
<dbReference type="GO" id="GO:0015087">
    <property type="term" value="F:cobalt ion transmembrane transporter activity"/>
    <property type="evidence" value="ECO:0007669"/>
    <property type="project" value="TreeGrafter"/>
</dbReference>
<accession>A0AAW9R6Q9</accession>
<evidence type="ECO:0000256" key="8">
    <source>
        <dbReference type="ARBA" id="ARBA00022989"/>
    </source>
</evidence>
<keyword evidence="9" id="KW-0406">Ion transport</keyword>
<dbReference type="GO" id="GO:0015095">
    <property type="term" value="F:magnesium ion transmembrane transporter activity"/>
    <property type="evidence" value="ECO:0007669"/>
    <property type="project" value="TreeGrafter"/>
</dbReference>
<evidence type="ECO:0000256" key="3">
    <source>
        <dbReference type="ARBA" id="ARBA00022448"/>
    </source>
</evidence>
<evidence type="ECO:0000256" key="5">
    <source>
        <dbReference type="ARBA" id="ARBA00022519"/>
    </source>
</evidence>
<dbReference type="SUPFAM" id="SSF144083">
    <property type="entry name" value="Magnesium transport protein CorA, transmembrane region"/>
    <property type="match status" value="1"/>
</dbReference>
<feature type="transmembrane region" description="Helical" evidence="11">
    <location>
        <begin position="304"/>
        <end position="324"/>
    </location>
</feature>
<dbReference type="Gene3D" id="3.30.460.20">
    <property type="entry name" value="CorA soluble domain-like"/>
    <property type="match status" value="1"/>
</dbReference>
<evidence type="ECO:0000256" key="7">
    <source>
        <dbReference type="ARBA" id="ARBA00022833"/>
    </source>
</evidence>
<name>A0AAW9R6Q9_9GAMM</name>
<dbReference type="GO" id="GO:0000287">
    <property type="term" value="F:magnesium ion binding"/>
    <property type="evidence" value="ECO:0007669"/>
    <property type="project" value="TreeGrafter"/>
</dbReference>
<dbReference type="Proteomes" id="UP001359886">
    <property type="component" value="Unassembled WGS sequence"/>
</dbReference>
<dbReference type="RefSeq" id="WP_354695161.1">
    <property type="nucleotide sequence ID" value="NZ_JAZHOG010000005.1"/>
</dbReference>
<keyword evidence="6 11" id="KW-0812">Transmembrane</keyword>
<dbReference type="PANTHER" id="PTHR46494">
    <property type="entry name" value="CORA FAMILY METAL ION TRANSPORTER (EUROFUNG)"/>
    <property type="match status" value="1"/>
</dbReference>
<keyword evidence="4" id="KW-1003">Cell membrane</keyword>
<dbReference type="GO" id="GO:0050897">
    <property type="term" value="F:cobalt ion binding"/>
    <property type="evidence" value="ECO:0007669"/>
    <property type="project" value="TreeGrafter"/>
</dbReference>
<evidence type="ECO:0000313" key="13">
    <source>
        <dbReference type="Proteomes" id="UP001359886"/>
    </source>
</evidence>
<keyword evidence="8 11" id="KW-1133">Transmembrane helix</keyword>
<comment type="caution">
    <text evidence="12">The sequence shown here is derived from an EMBL/GenBank/DDBJ whole genome shotgun (WGS) entry which is preliminary data.</text>
</comment>